<dbReference type="Pfam" id="PF04082">
    <property type="entry name" value="Fungal_trans"/>
    <property type="match status" value="1"/>
</dbReference>
<evidence type="ECO:0000259" key="6">
    <source>
        <dbReference type="PROSITE" id="PS50048"/>
    </source>
</evidence>
<keyword evidence="3" id="KW-0804">Transcription</keyword>
<protein>
    <submittedName>
        <fullName evidence="7">Fungal-specific transcription factor domain-containing protein</fullName>
    </submittedName>
</protein>
<dbReference type="InterPro" id="IPR051127">
    <property type="entry name" value="Fungal_SecMet_Regulators"/>
</dbReference>
<comment type="caution">
    <text evidence="7">The sequence shown here is derived from an EMBL/GenBank/DDBJ whole genome shotgun (WGS) entry which is preliminary data.</text>
</comment>
<dbReference type="SMART" id="SM00906">
    <property type="entry name" value="Fungal_trans"/>
    <property type="match status" value="1"/>
</dbReference>
<keyword evidence="8" id="KW-1185">Reference proteome</keyword>
<evidence type="ECO:0000256" key="3">
    <source>
        <dbReference type="ARBA" id="ARBA00023163"/>
    </source>
</evidence>
<gene>
    <name evidence="7" type="ORF">B0J13DRAFT_9930</name>
</gene>
<dbReference type="Proteomes" id="UP000717696">
    <property type="component" value="Unassembled WGS sequence"/>
</dbReference>
<dbReference type="GO" id="GO:0005634">
    <property type="term" value="C:nucleus"/>
    <property type="evidence" value="ECO:0007669"/>
    <property type="project" value="TreeGrafter"/>
</dbReference>
<sequence>MARGKVSLADRQRRPIACHTCRRRKQKCLGGPPCEACTKRNTECTFEPNDQTSSDSSSFSGHPPKRRHIEEVTGLRSHLDLLADLGSQGQDEYMRGRMIDSDQSINSEQDEEFKLPQQQRMLPDSTREFLSVGDAVTLPYLQAIRVNVEAVAGQSKFTLDAQRHPIIAPCVSTPDQISTPMLEKKVVDLLMKYYFTSAHGIMNILDQGAFKKLLNSWYSSPYAVDPSGLCLIYLVLAIGLVMAAPEPDSPEASIIVDIQSQHEGQAECFFRNANDLARTVSGFEDGDFWSIQALSLMSVYTLTISKWTPAYKYLGEAVRSAYALGLHKGPDLATCKNEHLAEERNLWRSLFVLDRFLATALGLPVAISEEVCSKDSLEALPSTKKSGKKRRRSQSVSSSGLDACVQASEFVSQALKRVYSGAQISTQVAHEIADACKRWAQRIPQKLDWFHLFNRNSTPAHGMAILHTQLFGCHSIMLFTRPFFLHLFSRVQPNVAGSQDETQQPNPRLDLLSEACVAASMQTIKLVQQVYQARRLPQRSPFVM</sequence>
<evidence type="ECO:0000313" key="7">
    <source>
        <dbReference type="EMBL" id="KAH7162418.1"/>
    </source>
</evidence>
<dbReference type="Gene3D" id="4.10.240.10">
    <property type="entry name" value="Zn(2)-C6 fungal-type DNA-binding domain"/>
    <property type="match status" value="1"/>
</dbReference>
<dbReference type="GO" id="GO:0000435">
    <property type="term" value="P:positive regulation of transcription from RNA polymerase II promoter by galactose"/>
    <property type="evidence" value="ECO:0007669"/>
    <property type="project" value="TreeGrafter"/>
</dbReference>
<dbReference type="InterPro" id="IPR001138">
    <property type="entry name" value="Zn2Cys6_DnaBD"/>
</dbReference>
<dbReference type="PROSITE" id="PS50048">
    <property type="entry name" value="ZN2_CY6_FUNGAL_2"/>
    <property type="match status" value="1"/>
</dbReference>
<feature type="region of interest" description="Disordered" evidence="5">
    <location>
        <begin position="45"/>
        <end position="65"/>
    </location>
</feature>
<dbReference type="EMBL" id="JAGMUU010000001">
    <property type="protein sequence ID" value="KAH7162418.1"/>
    <property type="molecule type" value="Genomic_DNA"/>
</dbReference>
<dbReference type="SUPFAM" id="SSF57701">
    <property type="entry name" value="Zn2/Cys6 DNA-binding domain"/>
    <property type="match status" value="1"/>
</dbReference>
<dbReference type="InterPro" id="IPR007219">
    <property type="entry name" value="XnlR_reg_dom"/>
</dbReference>
<evidence type="ECO:0000256" key="1">
    <source>
        <dbReference type="ARBA" id="ARBA00022723"/>
    </source>
</evidence>
<evidence type="ECO:0000256" key="5">
    <source>
        <dbReference type="SAM" id="MobiDB-lite"/>
    </source>
</evidence>
<evidence type="ECO:0000313" key="8">
    <source>
        <dbReference type="Proteomes" id="UP000717696"/>
    </source>
</evidence>
<reference evidence="7" key="1">
    <citation type="journal article" date="2021" name="Nat. Commun.">
        <title>Genetic determinants of endophytism in the Arabidopsis root mycobiome.</title>
        <authorList>
            <person name="Mesny F."/>
            <person name="Miyauchi S."/>
            <person name="Thiergart T."/>
            <person name="Pickel B."/>
            <person name="Atanasova L."/>
            <person name="Karlsson M."/>
            <person name="Huettel B."/>
            <person name="Barry K.W."/>
            <person name="Haridas S."/>
            <person name="Chen C."/>
            <person name="Bauer D."/>
            <person name="Andreopoulos W."/>
            <person name="Pangilinan J."/>
            <person name="LaButti K."/>
            <person name="Riley R."/>
            <person name="Lipzen A."/>
            <person name="Clum A."/>
            <person name="Drula E."/>
            <person name="Henrissat B."/>
            <person name="Kohler A."/>
            <person name="Grigoriev I.V."/>
            <person name="Martin F.M."/>
            <person name="Hacquard S."/>
        </authorList>
    </citation>
    <scope>NUCLEOTIDE SEQUENCE</scope>
    <source>
        <strain evidence="7">MPI-CAGE-AT-0021</strain>
    </source>
</reference>
<dbReference type="GO" id="GO:0006351">
    <property type="term" value="P:DNA-templated transcription"/>
    <property type="evidence" value="ECO:0007669"/>
    <property type="project" value="InterPro"/>
</dbReference>
<dbReference type="GO" id="GO:0008270">
    <property type="term" value="F:zinc ion binding"/>
    <property type="evidence" value="ECO:0007669"/>
    <property type="project" value="InterPro"/>
</dbReference>
<accession>A0A9P9FJ27</accession>
<dbReference type="PANTHER" id="PTHR47424">
    <property type="entry name" value="REGULATORY PROTEIN GAL4"/>
    <property type="match status" value="1"/>
</dbReference>
<name>A0A9P9FJ27_9HYPO</name>
<feature type="domain" description="Zn(2)-C6 fungal-type" evidence="6">
    <location>
        <begin position="17"/>
        <end position="46"/>
    </location>
</feature>
<organism evidence="7 8">
    <name type="scientific">Dactylonectria estremocensis</name>
    <dbReference type="NCBI Taxonomy" id="1079267"/>
    <lineage>
        <taxon>Eukaryota</taxon>
        <taxon>Fungi</taxon>
        <taxon>Dikarya</taxon>
        <taxon>Ascomycota</taxon>
        <taxon>Pezizomycotina</taxon>
        <taxon>Sordariomycetes</taxon>
        <taxon>Hypocreomycetidae</taxon>
        <taxon>Hypocreales</taxon>
        <taxon>Nectriaceae</taxon>
        <taxon>Dactylonectria</taxon>
    </lineage>
</organism>
<keyword evidence="4" id="KW-0539">Nucleus</keyword>
<dbReference type="OrthoDB" id="4064873at2759"/>
<dbReference type="PROSITE" id="PS00463">
    <property type="entry name" value="ZN2_CY6_FUNGAL_1"/>
    <property type="match status" value="1"/>
</dbReference>
<keyword evidence="2" id="KW-0805">Transcription regulation</keyword>
<evidence type="ECO:0000256" key="2">
    <source>
        <dbReference type="ARBA" id="ARBA00023015"/>
    </source>
</evidence>
<dbReference type="PANTHER" id="PTHR47424:SF9">
    <property type="entry name" value="TAH-2"/>
    <property type="match status" value="1"/>
</dbReference>
<evidence type="ECO:0000256" key="4">
    <source>
        <dbReference type="ARBA" id="ARBA00023242"/>
    </source>
</evidence>
<dbReference type="CDD" id="cd12148">
    <property type="entry name" value="fungal_TF_MHR"/>
    <property type="match status" value="1"/>
</dbReference>
<dbReference type="GO" id="GO:0000981">
    <property type="term" value="F:DNA-binding transcription factor activity, RNA polymerase II-specific"/>
    <property type="evidence" value="ECO:0007669"/>
    <property type="project" value="InterPro"/>
</dbReference>
<proteinExistence type="predicted"/>
<dbReference type="GO" id="GO:0000978">
    <property type="term" value="F:RNA polymerase II cis-regulatory region sequence-specific DNA binding"/>
    <property type="evidence" value="ECO:0007669"/>
    <property type="project" value="TreeGrafter"/>
</dbReference>
<dbReference type="Pfam" id="PF00172">
    <property type="entry name" value="Zn_clus"/>
    <property type="match status" value="1"/>
</dbReference>
<dbReference type="SMART" id="SM00066">
    <property type="entry name" value="GAL4"/>
    <property type="match status" value="1"/>
</dbReference>
<dbReference type="AlphaFoldDB" id="A0A9P9FJ27"/>
<dbReference type="CDD" id="cd00067">
    <property type="entry name" value="GAL4"/>
    <property type="match status" value="1"/>
</dbReference>
<dbReference type="InterPro" id="IPR036864">
    <property type="entry name" value="Zn2-C6_fun-type_DNA-bd_sf"/>
</dbReference>
<keyword evidence="1" id="KW-0479">Metal-binding</keyword>